<dbReference type="SUPFAM" id="SSF48371">
    <property type="entry name" value="ARM repeat"/>
    <property type="match status" value="1"/>
</dbReference>
<sequence>MRLLWREKRFFEEEHSAHAMSAVLRALTHYAAISSNAAVDGCLHFLCDLLNGISLHDTASPLSHQSAYSVEQLLACINALMQCVDKKPNGVLCVALVLHALISHQPPGLVIRATTANALLQVLRPWSELFLGALNHSIFVDDTGLSGMLLVVTSQIATDTLRNDPTVRKVSTLVLGEMLKVLAERYLYVNESDGNEKCAKDIHLSQWLKTEDSLPDALTGEFEVLELLLSILVQCEDRTVVSNCMATLSSCLEQANHEFRQTFAALIWSKLPEALSRALIDYGRVMVLLTYTNREAFLPNVLSAANSSDGRVASAALHLLTHVIHCFTKNSYQDSEKQANGWKTLSSVFKHAVVYKRDANLVAALTSQPWTHTLVRFQLSQGVTGEFLSFAHNWLTLLQITIRKSLDNTKRYVSKYSPVTRTLILMKKHLDVEDETLRDVIEQILRIIDSIASDSSIKIK</sequence>
<dbReference type="InterPro" id="IPR016024">
    <property type="entry name" value="ARM-type_fold"/>
</dbReference>
<evidence type="ECO:0000313" key="2">
    <source>
        <dbReference type="Proteomes" id="UP000837857"/>
    </source>
</evidence>
<dbReference type="Proteomes" id="UP000837857">
    <property type="component" value="Chromosome 14"/>
</dbReference>
<accession>A0ABN8I1J8</accession>
<gene>
    <name evidence="1" type="ORF">IPOD504_LOCUS3975</name>
</gene>
<protein>
    <submittedName>
        <fullName evidence="1">Uncharacterized protein</fullName>
    </submittedName>
</protein>
<dbReference type="EMBL" id="OW152826">
    <property type="protein sequence ID" value="CAH2042634.1"/>
    <property type="molecule type" value="Genomic_DNA"/>
</dbReference>
<evidence type="ECO:0000313" key="1">
    <source>
        <dbReference type="EMBL" id="CAH2042634.1"/>
    </source>
</evidence>
<keyword evidence="2" id="KW-1185">Reference proteome</keyword>
<reference evidence="1" key="1">
    <citation type="submission" date="2022-03" db="EMBL/GenBank/DDBJ databases">
        <authorList>
            <person name="Martin H S."/>
        </authorList>
    </citation>
    <scope>NUCLEOTIDE SEQUENCE</scope>
</reference>
<organism evidence="1 2">
    <name type="scientific">Iphiclides podalirius</name>
    <name type="common">scarce swallowtail</name>
    <dbReference type="NCBI Taxonomy" id="110791"/>
    <lineage>
        <taxon>Eukaryota</taxon>
        <taxon>Metazoa</taxon>
        <taxon>Ecdysozoa</taxon>
        <taxon>Arthropoda</taxon>
        <taxon>Hexapoda</taxon>
        <taxon>Insecta</taxon>
        <taxon>Pterygota</taxon>
        <taxon>Neoptera</taxon>
        <taxon>Endopterygota</taxon>
        <taxon>Lepidoptera</taxon>
        <taxon>Glossata</taxon>
        <taxon>Ditrysia</taxon>
        <taxon>Papilionoidea</taxon>
        <taxon>Papilionidae</taxon>
        <taxon>Papilioninae</taxon>
        <taxon>Iphiclides</taxon>
    </lineage>
</organism>
<proteinExistence type="predicted"/>
<name>A0ABN8I1J8_9NEOP</name>
<feature type="non-terminal residue" evidence="1">
    <location>
        <position position="1"/>
    </location>
</feature>